<dbReference type="Proteomes" id="UP000269945">
    <property type="component" value="Unassembled WGS sequence"/>
</dbReference>
<protein>
    <submittedName>
        <fullName evidence="1">Uncharacterized protein</fullName>
    </submittedName>
</protein>
<comment type="caution">
    <text evidence="1">The sequence shown here is derived from an EMBL/GenBank/DDBJ whole genome shotgun (WGS) entry which is preliminary data.</text>
</comment>
<evidence type="ECO:0000313" key="1">
    <source>
        <dbReference type="EMBL" id="VCW76698.1"/>
    </source>
</evidence>
<accession>A0A9X9PXT0</accession>
<feature type="non-terminal residue" evidence="1">
    <location>
        <position position="1"/>
    </location>
</feature>
<sequence length="50" mass="5397">SLSFSPDGHIFLSRPCHGGHWGLLFSSVLCCFPCSLNPTSSISSFLLLLD</sequence>
<dbReference type="EMBL" id="CYRY02007776">
    <property type="protein sequence ID" value="VCW76698.1"/>
    <property type="molecule type" value="Genomic_DNA"/>
</dbReference>
<evidence type="ECO:0000313" key="2">
    <source>
        <dbReference type="Proteomes" id="UP000269945"/>
    </source>
</evidence>
<name>A0A9X9PXT0_GULGU</name>
<reference evidence="1 2" key="1">
    <citation type="submission" date="2018-10" db="EMBL/GenBank/DDBJ databases">
        <authorList>
            <person name="Ekblom R."/>
            <person name="Jareborg N."/>
        </authorList>
    </citation>
    <scope>NUCLEOTIDE SEQUENCE [LARGE SCALE GENOMIC DNA]</scope>
    <source>
        <tissue evidence="1">Muscle</tissue>
    </source>
</reference>
<keyword evidence="2" id="KW-1185">Reference proteome</keyword>
<organism evidence="1 2">
    <name type="scientific">Gulo gulo</name>
    <name type="common">Wolverine</name>
    <name type="synonym">Gluton</name>
    <dbReference type="NCBI Taxonomy" id="48420"/>
    <lineage>
        <taxon>Eukaryota</taxon>
        <taxon>Metazoa</taxon>
        <taxon>Chordata</taxon>
        <taxon>Craniata</taxon>
        <taxon>Vertebrata</taxon>
        <taxon>Euteleostomi</taxon>
        <taxon>Mammalia</taxon>
        <taxon>Eutheria</taxon>
        <taxon>Laurasiatheria</taxon>
        <taxon>Carnivora</taxon>
        <taxon>Caniformia</taxon>
        <taxon>Musteloidea</taxon>
        <taxon>Mustelidae</taxon>
        <taxon>Guloninae</taxon>
        <taxon>Gulo</taxon>
    </lineage>
</organism>
<proteinExistence type="predicted"/>
<dbReference type="AlphaFoldDB" id="A0A9X9PXT0"/>
<gene>
    <name evidence="1" type="ORF">BN2614_LOCUS2</name>
</gene>